<evidence type="ECO:0000313" key="4">
    <source>
        <dbReference type="Proteomes" id="UP000249464"/>
    </source>
</evidence>
<evidence type="ECO:0000313" key="3">
    <source>
        <dbReference type="EMBL" id="SGY81162.1"/>
    </source>
</evidence>
<dbReference type="InterPro" id="IPR000253">
    <property type="entry name" value="FHA_dom"/>
</dbReference>
<feature type="compositionally biased region" description="Basic and acidic residues" evidence="1">
    <location>
        <begin position="36"/>
        <end position="102"/>
    </location>
</feature>
<dbReference type="SUPFAM" id="SSF49879">
    <property type="entry name" value="SMAD/FHA domain"/>
    <property type="match status" value="1"/>
</dbReference>
<dbReference type="InterPro" id="IPR008984">
    <property type="entry name" value="SMAD_FHA_dom_sf"/>
</dbReference>
<feature type="compositionally biased region" description="Polar residues" evidence="1">
    <location>
        <begin position="16"/>
        <end position="27"/>
    </location>
</feature>
<feature type="region of interest" description="Disordered" evidence="1">
    <location>
        <begin position="1"/>
        <end position="178"/>
    </location>
</feature>
<dbReference type="Pfam" id="PF00498">
    <property type="entry name" value="FHA"/>
    <property type="match status" value="1"/>
</dbReference>
<dbReference type="SMART" id="SM00240">
    <property type="entry name" value="FHA"/>
    <property type="match status" value="1"/>
</dbReference>
<feature type="compositionally biased region" description="Low complexity" evidence="1">
    <location>
        <begin position="118"/>
        <end position="128"/>
    </location>
</feature>
<dbReference type="Proteomes" id="UP000249464">
    <property type="component" value="Unassembled WGS sequence"/>
</dbReference>
<dbReference type="EMBL" id="FQNC01000049">
    <property type="protein sequence ID" value="SGY81162.1"/>
    <property type="molecule type" value="Genomic_DNA"/>
</dbReference>
<dbReference type="PROSITE" id="PS50006">
    <property type="entry name" value="FHA_DOMAIN"/>
    <property type="match status" value="1"/>
</dbReference>
<dbReference type="InterPro" id="IPR050923">
    <property type="entry name" value="Cell_Proc_Reg/RNA_Proc"/>
</dbReference>
<organism evidence="3 4">
    <name type="scientific">Microbotryum silenes-dioicae</name>
    <dbReference type="NCBI Taxonomy" id="796604"/>
    <lineage>
        <taxon>Eukaryota</taxon>
        <taxon>Fungi</taxon>
        <taxon>Dikarya</taxon>
        <taxon>Basidiomycota</taxon>
        <taxon>Pucciniomycotina</taxon>
        <taxon>Microbotryomycetes</taxon>
        <taxon>Microbotryales</taxon>
        <taxon>Microbotryaceae</taxon>
        <taxon>Microbotryum</taxon>
    </lineage>
</organism>
<name>A0A2X0N078_9BASI</name>
<reference evidence="3 4" key="1">
    <citation type="submission" date="2016-11" db="EMBL/GenBank/DDBJ databases">
        <authorList>
            <person name="Jaros S."/>
            <person name="Januszkiewicz K."/>
            <person name="Wedrychowicz H."/>
        </authorList>
    </citation>
    <scope>NUCLEOTIDE SEQUENCE [LARGE SCALE GENOMIC DNA]</scope>
</reference>
<protein>
    <submittedName>
        <fullName evidence="3">BQ5605_C009g05476 protein</fullName>
    </submittedName>
</protein>
<evidence type="ECO:0000256" key="1">
    <source>
        <dbReference type="SAM" id="MobiDB-lite"/>
    </source>
</evidence>
<dbReference type="STRING" id="796604.A0A2X0N078"/>
<gene>
    <name evidence="3" type="primary">BQ5605_C009g05476</name>
    <name evidence="3" type="ORF">BQ5605_C009G05476</name>
</gene>
<dbReference type="PANTHER" id="PTHR23308">
    <property type="entry name" value="NUCLEAR INHIBITOR OF PROTEIN PHOSPHATASE-1"/>
    <property type="match status" value="1"/>
</dbReference>
<proteinExistence type="predicted"/>
<feature type="compositionally biased region" description="Basic and acidic residues" evidence="1">
    <location>
        <begin position="160"/>
        <end position="170"/>
    </location>
</feature>
<sequence>MSAPYDRSPPPHLKNRSNPNTSMSSRYPSDAGRSNRPHDRERSPPLARRRDEYDQRERYKGDDGRTEGNGRSHDRDVRRQSPPPRPRDCDRDDRHADADNSRRRPLPSSSRRSRSRSPPRTTRSVVPPDTKPDWGARRPSRSRSRSPGRPSRALASQADQMHKDGVEPSSRRGGGVDEGAMEKVKPVEPNFANSGALAAETNTLRGVVLKYNEPPEARKPVRSWRLYVFKGKEQLDLIFVHRQSAYLFGRDRIVADIPIDHPSASKQHAVLQYRQVHETNEFGDTKSVVKPFIIDLDSANGTLVNDEMVPKQRFYELKTGDVLKFAFSQRDYVLLAE</sequence>
<keyword evidence="4" id="KW-1185">Reference proteome</keyword>
<feature type="domain" description="FHA" evidence="2">
    <location>
        <begin position="246"/>
        <end position="309"/>
    </location>
</feature>
<accession>A0A2X0N078</accession>
<dbReference type="AlphaFoldDB" id="A0A2X0N078"/>
<evidence type="ECO:0000259" key="2">
    <source>
        <dbReference type="PROSITE" id="PS50006"/>
    </source>
</evidence>
<dbReference type="Gene3D" id="2.60.200.20">
    <property type="match status" value="1"/>
</dbReference>